<keyword evidence="6" id="KW-1185">Reference proteome</keyword>
<feature type="domain" description="RRP12 HEAT" evidence="3">
    <location>
        <begin position="346"/>
        <end position="653"/>
    </location>
</feature>
<feature type="compositionally biased region" description="Basic residues" evidence="2">
    <location>
        <begin position="1301"/>
        <end position="1317"/>
    </location>
</feature>
<feature type="compositionally biased region" description="Polar residues" evidence="2">
    <location>
        <begin position="1069"/>
        <end position="1079"/>
    </location>
</feature>
<feature type="compositionally biased region" description="Basic and acidic residues" evidence="2">
    <location>
        <begin position="1055"/>
        <end position="1066"/>
    </location>
</feature>
<gene>
    <name evidence="5" type="ORF">TEA_010831</name>
</gene>
<sequence length="1317" mass="146967">MEGFEFDAPPPYTAADETDDFCNSIITRFSSSTEDHHHRLCAIIGAMSQELKDQKLPLTPVAYFGATCSSLDRLSAEAEPPSHVVEALLTILSTVITHISAAILKKKSEYVSELLVRILRSKSITPGAAVSGLKCVSHLLIIREKVAWSDLSSLYGFVLAYVTDDCPKVRRQSHMCLRDVLLSFQRTSVLAPASEAITNVFERFLLLAGGSNASSSERPKGAQEVLYILDALKDCLPLLSLKFSTSILKYFKSLLELRQPLVTRRITNSLNALCLHPTVELSPEVLLDLLCSLGLSISANEMSVDDMTFTARLLDIGMKKIYSLNRQICIVKLPPIFNALRDILASEHEEALFAATEAFKSVIHACIDVTLIKQGVDQIIASVNVDTRKSRPTIIEKICATIENLLDYRYSMVWDMSFQVVSTMFDKLGVYSPYLLKGTLENLADMQKLPDEDFPHRKQLHECIGSALGAMGPETFLSILPLKLEAEDLSEANVWLFPILKQYMIGARLGFFTKSILAMVGIVKKKSQMLEREGKIYSSRSVDGLVYSLWSLLPSFCNYPLDVAESFKDLEKTLSRALREEPDVHGIICSSLQVLIRQNKTIVEGKDVLSGIEVSIPRQQAMTRYTPQVAADNLSVLRSSARELLSVLSGIFLKSSNDAGGCLQTTIGEFASISDKAVVTRFFKTTMQKLLKVTQEASKAESSRSSNQMQMDNSSNENSLSLARAQLFDLAVAFLPGLDASEIDLLFIAVKPALKDVEGFIQKKAYKVLSSILMNSDGFLLRKLEELLNLMIDVLPSCHFSAKRHRLNCLYFLIVHASKDESEQMRRNIISSFLTEIVLALKEANKKTRNKAYDILVQIGHACGDEEKGGKRENLHQFFNMVAGGLAGETPHMISAAVKGLARLAYEFSDLVSAVYNVLPSAFLLLQRKNNEIAKVRYGLSLLKVLVAKSQAEGLQMHLKGIVEGLLKWQDSTKSLFKAKYSANQWVLLAAVAFLIVAFDNPLLPASEFPYFFKIKVLLEMLVKKCGLDAVKAVMPEEHMKLLTNIRKIKERKERRVAANSEESKSHQSKATTSRLSRWNHTKIFSDFGDEETDSNPETVSGRRSKASALLTSEASSLRCKRTRKAVKSLPEDLFDQFEDEPLDLLDRQKTRSSLQSSEHLKRKADLDDEPEIDSEGRLVIRLGGKEDEQKREMSPDPESDGRSQAGSHVSMNSQRGQKRRKTSDTGWSYMGSEYASKKACGDVKRKGKFEPYAYWPLDRKMMSRRPEQRAAARKGMASVVKMTKNLEGKSVSSALSLKGSKFKKTKKKVTQKKSRK</sequence>
<accession>A0A4S4CYJ7</accession>
<protein>
    <submittedName>
        <fullName evidence="5">Uncharacterized protein</fullName>
    </submittedName>
</protein>
<dbReference type="InterPro" id="IPR057860">
    <property type="entry name" value="HEAT_RRP12_N"/>
</dbReference>
<evidence type="ECO:0000256" key="1">
    <source>
        <dbReference type="ARBA" id="ARBA00007690"/>
    </source>
</evidence>
<name>A0A4S4CYJ7_CAMSN</name>
<comment type="caution">
    <text evidence="5">The sequence shown here is derived from an EMBL/GenBank/DDBJ whole genome shotgun (WGS) entry which is preliminary data.</text>
</comment>
<evidence type="ECO:0000313" key="5">
    <source>
        <dbReference type="EMBL" id="THF94951.1"/>
    </source>
</evidence>
<dbReference type="STRING" id="542762.A0A4S4CYJ7"/>
<evidence type="ECO:0000259" key="4">
    <source>
        <dbReference type="Pfam" id="PF25772"/>
    </source>
</evidence>
<dbReference type="InterPro" id="IPR012978">
    <property type="entry name" value="HEAT_RRP12"/>
</dbReference>
<evidence type="ECO:0000259" key="3">
    <source>
        <dbReference type="Pfam" id="PF08161"/>
    </source>
</evidence>
<dbReference type="SUPFAM" id="SSF48371">
    <property type="entry name" value="ARM repeat"/>
    <property type="match status" value="1"/>
</dbReference>
<dbReference type="EMBL" id="SDRB02013406">
    <property type="protein sequence ID" value="THF94951.1"/>
    <property type="molecule type" value="Genomic_DNA"/>
</dbReference>
<dbReference type="Pfam" id="PF08161">
    <property type="entry name" value="RRP12_HEAT"/>
    <property type="match status" value="1"/>
</dbReference>
<reference evidence="5 6" key="1">
    <citation type="journal article" date="2018" name="Proc. Natl. Acad. Sci. U.S.A.">
        <title>Draft genome sequence of Camellia sinensis var. sinensis provides insights into the evolution of the tea genome and tea quality.</title>
        <authorList>
            <person name="Wei C."/>
            <person name="Yang H."/>
            <person name="Wang S."/>
            <person name="Zhao J."/>
            <person name="Liu C."/>
            <person name="Gao L."/>
            <person name="Xia E."/>
            <person name="Lu Y."/>
            <person name="Tai Y."/>
            <person name="She G."/>
            <person name="Sun J."/>
            <person name="Cao H."/>
            <person name="Tong W."/>
            <person name="Gao Q."/>
            <person name="Li Y."/>
            <person name="Deng W."/>
            <person name="Jiang X."/>
            <person name="Wang W."/>
            <person name="Chen Q."/>
            <person name="Zhang S."/>
            <person name="Li H."/>
            <person name="Wu J."/>
            <person name="Wang P."/>
            <person name="Li P."/>
            <person name="Shi C."/>
            <person name="Zheng F."/>
            <person name="Jian J."/>
            <person name="Huang B."/>
            <person name="Shan D."/>
            <person name="Shi M."/>
            <person name="Fang C."/>
            <person name="Yue Y."/>
            <person name="Li F."/>
            <person name="Li D."/>
            <person name="Wei S."/>
            <person name="Han B."/>
            <person name="Jiang C."/>
            <person name="Yin Y."/>
            <person name="Xia T."/>
            <person name="Zhang Z."/>
            <person name="Bennetzen J.L."/>
            <person name="Zhao S."/>
            <person name="Wan X."/>
        </authorList>
    </citation>
    <scope>NUCLEOTIDE SEQUENCE [LARGE SCALE GENOMIC DNA]</scope>
    <source>
        <strain evidence="6">cv. Shuchazao</strain>
        <tissue evidence="5">Leaf</tissue>
    </source>
</reference>
<feature type="region of interest" description="Disordered" evidence="2">
    <location>
        <begin position="1286"/>
        <end position="1317"/>
    </location>
</feature>
<feature type="compositionally biased region" description="Polar residues" evidence="2">
    <location>
        <begin position="1203"/>
        <end position="1216"/>
    </location>
</feature>
<feature type="region of interest" description="Disordered" evidence="2">
    <location>
        <begin position="1149"/>
        <end position="1232"/>
    </location>
</feature>
<feature type="region of interest" description="Disordered" evidence="2">
    <location>
        <begin position="1055"/>
        <end position="1115"/>
    </location>
</feature>
<evidence type="ECO:0000256" key="2">
    <source>
        <dbReference type="SAM" id="MobiDB-lite"/>
    </source>
</evidence>
<feature type="compositionally biased region" description="Basic and acidic residues" evidence="2">
    <location>
        <begin position="1175"/>
        <end position="1195"/>
    </location>
</feature>
<feature type="domain" description="RRP12 N-terminal HEAT" evidence="4">
    <location>
        <begin position="11"/>
        <end position="280"/>
    </location>
</feature>
<dbReference type="Proteomes" id="UP000306102">
    <property type="component" value="Unassembled WGS sequence"/>
</dbReference>
<dbReference type="InterPro" id="IPR011989">
    <property type="entry name" value="ARM-like"/>
</dbReference>
<dbReference type="PANTHER" id="PTHR48445">
    <property type="entry name" value="OS02G0782100 PROTEIN"/>
    <property type="match status" value="1"/>
</dbReference>
<organism evidence="5 6">
    <name type="scientific">Camellia sinensis var. sinensis</name>
    <name type="common">China tea</name>
    <dbReference type="NCBI Taxonomy" id="542762"/>
    <lineage>
        <taxon>Eukaryota</taxon>
        <taxon>Viridiplantae</taxon>
        <taxon>Streptophyta</taxon>
        <taxon>Embryophyta</taxon>
        <taxon>Tracheophyta</taxon>
        <taxon>Spermatophyta</taxon>
        <taxon>Magnoliopsida</taxon>
        <taxon>eudicotyledons</taxon>
        <taxon>Gunneridae</taxon>
        <taxon>Pentapetalae</taxon>
        <taxon>asterids</taxon>
        <taxon>Ericales</taxon>
        <taxon>Theaceae</taxon>
        <taxon>Camellia</taxon>
    </lineage>
</organism>
<dbReference type="InterPro" id="IPR016024">
    <property type="entry name" value="ARM-type_fold"/>
</dbReference>
<proteinExistence type="inferred from homology"/>
<evidence type="ECO:0000313" key="6">
    <source>
        <dbReference type="Proteomes" id="UP000306102"/>
    </source>
</evidence>
<dbReference type="Pfam" id="PF25772">
    <property type="entry name" value="HEAT_RRP12_N"/>
    <property type="match status" value="1"/>
</dbReference>
<dbReference type="Gene3D" id="1.25.10.10">
    <property type="entry name" value="Leucine-rich Repeat Variant"/>
    <property type="match status" value="1"/>
</dbReference>
<comment type="similarity">
    <text evidence="1">Belongs to the RRP12 family.</text>
</comment>
<dbReference type="PANTHER" id="PTHR48445:SF1">
    <property type="entry name" value="OS02G0782100 PROTEIN"/>
    <property type="match status" value="1"/>
</dbReference>